<name>A0A059B5N0_EUCGR</name>
<protein>
    <submittedName>
        <fullName evidence="1">Uncharacterized protein</fullName>
    </submittedName>
</protein>
<dbReference type="Gramene" id="KCW60940">
    <property type="protein sequence ID" value="KCW60940"/>
    <property type="gene ID" value="EUGRSUZ_H03673"/>
</dbReference>
<organism evidence="1">
    <name type="scientific">Eucalyptus grandis</name>
    <name type="common">Flooded gum</name>
    <dbReference type="NCBI Taxonomy" id="71139"/>
    <lineage>
        <taxon>Eukaryota</taxon>
        <taxon>Viridiplantae</taxon>
        <taxon>Streptophyta</taxon>
        <taxon>Embryophyta</taxon>
        <taxon>Tracheophyta</taxon>
        <taxon>Spermatophyta</taxon>
        <taxon>Magnoliopsida</taxon>
        <taxon>eudicotyledons</taxon>
        <taxon>Gunneridae</taxon>
        <taxon>Pentapetalae</taxon>
        <taxon>rosids</taxon>
        <taxon>malvids</taxon>
        <taxon>Myrtales</taxon>
        <taxon>Myrtaceae</taxon>
        <taxon>Myrtoideae</taxon>
        <taxon>Eucalypteae</taxon>
        <taxon>Eucalyptus</taxon>
    </lineage>
</organism>
<gene>
    <name evidence="1" type="ORF">EUGRSUZ_H03673</name>
</gene>
<dbReference type="EMBL" id="KK198760">
    <property type="protein sequence ID" value="KCW60940.1"/>
    <property type="molecule type" value="Genomic_DNA"/>
</dbReference>
<accession>A0A059B5N0</accession>
<sequence>MIRNSRERLTKVFTGCISKVCNSRITYCHASFPKDLVLHSIHFLLTQVHAVASCSAAVNPRFLFFIHVQQQVPIFWVGGPHHGTPLARVFPLIARISIVPNICTRTRNLTSITTARLRIPIVAIIATTEDGSNFWSYRICFRVRSILH</sequence>
<proteinExistence type="predicted"/>
<reference evidence="1" key="1">
    <citation type="submission" date="2013-07" db="EMBL/GenBank/DDBJ databases">
        <title>The genome of Eucalyptus grandis.</title>
        <authorList>
            <person name="Schmutz J."/>
            <person name="Hayes R."/>
            <person name="Myburg A."/>
            <person name="Tuskan G."/>
            <person name="Grattapaglia D."/>
            <person name="Rokhsar D.S."/>
        </authorList>
    </citation>
    <scope>NUCLEOTIDE SEQUENCE</scope>
    <source>
        <tissue evidence="1">Leaf extractions</tissue>
    </source>
</reference>
<dbReference type="InParanoid" id="A0A059B5N0"/>
<evidence type="ECO:0000313" key="1">
    <source>
        <dbReference type="EMBL" id="KCW60940.1"/>
    </source>
</evidence>
<dbReference type="AlphaFoldDB" id="A0A059B5N0"/>